<dbReference type="SUPFAM" id="SSF52833">
    <property type="entry name" value="Thioredoxin-like"/>
    <property type="match status" value="1"/>
</dbReference>
<dbReference type="NCBIfam" id="TIGR04019">
    <property type="entry name" value="B_thiol_YtxJ"/>
    <property type="match status" value="1"/>
</dbReference>
<evidence type="ECO:0000313" key="1">
    <source>
        <dbReference type="EMBL" id="PKU50098.1"/>
    </source>
</evidence>
<protein>
    <submittedName>
        <fullName evidence="1">Bacillithiol system redox-active protein YtxJ</fullName>
    </submittedName>
</protein>
<dbReference type="EMBL" id="PDFK01000009">
    <property type="protein sequence ID" value="PKU50098.1"/>
    <property type="molecule type" value="Genomic_DNA"/>
</dbReference>
<dbReference type="Gene3D" id="3.40.30.10">
    <property type="entry name" value="Glutaredoxin"/>
    <property type="match status" value="1"/>
</dbReference>
<name>A0A2I0UVQ9_9BACI</name>
<accession>A0A2I0UVQ9</accession>
<dbReference type="AlphaFoldDB" id="A0A2I0UVQ9"/>
<dbReference type="InterPro" id="IPR022551">
    <property type="entry name" value="BrxC"/>
</dbReference>
<dbReference type="RefSeq" id="WP_036117923.1">
    <property type="nucleotide sequence ID" value="NZ_PDFK01000009.1"/>
</dbReference>
<comment type="caution">
    <text evidence="1">The sequence shown here is derived from an EMBL/GenBank/DDBJ whole genome shotgun (WGS) entry which is preliminary data.</text>
</comment>
<organism evidence="1 2">
    <name type="scientific">Lysinibacillus fusiformis</name>
    <dbReference type="NCBI Taxonomy" id="28031"/>
    <lineage>
        <taxon>Bacteria</taxon>
        <taxon>Bacillati</taxon>
        <taxon>Bacillota</taxon>
        <taxon>Bacilli</taxon>
        <taxon>Bacillales</taxon>
        <taxon>Bacillaceae</taxon>
        <taxon>Lysinibacillus</taxon>
    </lineage>
</organism>
<dbReference type="Proteomes" id="UP000234956">
    <property type="component" value="Unassembled WGS sequence"/>
</dbReference>
<evidence type="ECO:0000313" key="2">
    <source>
        <dbReference type="Proteomes" id="UP000234956"/>
    </source>
</evidence>
<dbReference type="Pfam" id="PF11009">
    <property type="entry name" value="BrxC"/>
    <property type="match status" value="1"/>
</dbReference>
<dbReference type="InterPro" id="IPR036249">
    <property type="entry name" value="Thioredoxin-like_sf"/>
</dbReference>
<sequence>MQRIKTLDNWSEVLEQSKHMPCLVLKISMTCMSSIAAIKEYKALITKLPKYLVIVQMDRVVSNAIAGDLQVKHESPQLLILQDGKGIWQATHDKIKQPLLVEAIKQYVKTTT</sequence>
<gene>
    <name evidence="1" type="primary">ytxJ</name>
    <name evidence="1" type="ORF">CRI88_19890</name>
</gene>
<reference evidence="1 2" key="1">
    <citation type="submission" date="2017-10" db="EMBL/GenBank/DDBJ databases">
        <title>Draft genome of Lysinibacillus fusiformis strain Juneja, a laboratory-derived pathogen of Drosophila melanogaster.</title>
        <authorList>
            <person name="Smith B.R."/>
            <person name="Unckless R.L."/>
        </authorList>
    </citation>
    <scope>NUCLEOTIDE SEQUENCE [LARGE SCALE GENOMIC DNA]</scope>
    <source>
        <strain evidence="1 2">Juneja</strain>
    </source>
</reference>
<proteinExistence type="predicted"/>